<evidence type="ECO:0000313" key="2">
    <source>
        <dbReference type="Proteomes" id="UP000629025"/>
    </source>
</evidence>
<comment type="caution">
    <text evidence="1">The sequence shown here is derived from an EMBL/GenBank/DDBJ whole genome shotgun (WGS) entry which is preliminary data.</text>
</comment>
<dbReference type="InterPro" id="IPR012349">
    <property type="entry name" value="Split_barrel_FMN-bd"/>
</dbReference>
<evidence type="ECO:0008006" key="3">
    <source>
        <dbReference type="Google" id="ProtNLM"/>
    </source>
</evidence>
<sequence>MAAVTEQSRPTLTRGLVCSVNEERTRVRILLSASRSEQLLRALACNPLIAAVFSNPEDNKTLQLKGVDAEIAEATEEDRALLAPYIQTFAAKVQRFNVQEIFVRTLFSCEPDDLLTVSFTPITAFKQTPGNSAGDPIPLGVELS</sequence>
<dbReference type="Gene3D" id="2.30.110.10">
    <property type="entry name" value="Electron Transport, Fmn-binding Protein, Chain A"/>
    <property type="match status" value="1"/>
</dbReference>
<keyword evidence="2" id="KW-1185">Reference proteome</keyword>
<reference evidence="2" key="1">
    <citation type="journal article" date="2019" name="Int. J. Syst. Evol. Microbiol.">
        <title>The Global Catalogue of Microorganisms (GCM) 10K type strain sequencing project: providing services to taxonomists for standard genome sequencing and annotation.</title>
        <authorList>
            <consortium name="The Broad Institute Genomics Platform"/>
            <consortium name="The Broad Institute Genome Sequencing Center for Infectious Disease"/>
            <person name="Wu L."/>
            <person name="Ma J."/>
        </authorList>
    </citation>
    <scope>NUCLEOTIDE SEQUENCE [LARGE SCALE GENOMIC DNA]</scope>
    <source>
        <strain evidence="2">CGMCC 1.15341</strain>
    </source>
</reference>
<dbReference type="Proteomes" id="UP000629025">
    <property type="component" value="Unassembled WGS sequence"/>
</dbReference>
<accession>A0ABQ1JVW4</accession>
<gene>
    <name evidence="1" type="ORF">GCM10011352_00490</name>
</gene>
<protein>
    <recommendedName>
        <fullName evidence="3">Pyridoxamine 5'-phosphate oxidase putative domain-containing protein</fullName>
    </recommendedName>
</protein>
<dbReference type="EMBL" id="BMIJ01000001">
    <property type="protein sequence ID" value="GGB78788.1"/>
    <property type="molecule type" value="Genomic_DNA"/>
</dbReference>
<name>A0ABQ1JVW4_9GAMM</name>
<evidence type="ECO:0000313" key="1">
    <source>
        <dbReference type="EMBL" id="GGB78788.1"/>
    </source>
</evidence>
<proteinExistence type="predicted"/>
<organism evidence="1 2">
    <name type="scientific">Marinobacterium zhoushanense</name>
    <dbReference type="NCBI Taxonomy" id="1679163"/>
    <lineage>
        <taxon>Bacteria</taxon>
        <taxon>Pseudomonadati</taxon>
        <taxon>Pseudomonadota</taxon>
        <taxon>Gammaproteobacteria</taxon>
        <taxon>Oceanospirillales</taxon>
        <taxon>Oceanospirillaceae</taxon>
        <taxon>Marinobacterium</taxon>
    </lineage>
</organism>